<dbReference type="PROSITE" id="PS51257">
    <property type="entry name" value="PROKAR_LIPOPROTEIN"/>
    <property type="match status" value="1"/>
</dbReference>
<protein>
    <recommendedName>
        <fullName evidence="3">Lipoprotein</fullName>
    </recommendedName>
</protein>
<dbReference type="EMBL" id="NQKI01000047">
    <property type="protein sequence ID" value="OZY57604.1"/>
    <property type="molecule type" value="Genomic_DNA"/>
</dbReference>
<dbReference type="OrthoDB" id="6978320at2"/>
<dbReference type="RefSeq" id="WP_094995112.1">
    <property type="nucleotide sequence ID" value="NZ_NQKI01000047.1"/>
</dbReference>
<dbReference type="AlphaFoldDB" id="A0A266N526"/>
<comment type="caution">
    <text evidence="1">The sequence shown here is derived from an EMBL/GenBank/DDBJ whole genome shotgun (WGS) entry which is preliminary data.</text>
</comment>
<dbReference type="Proteomes" id="UP000215788">
    <property type="component" value="Unassembled WGS sequence"/>
</dbReference>
<organism evidence="1 2">
    <name type="scientific">Pseudomonas lundensis</name>
    <dbReference type="NCBI Taxonomy" id="86185"/>
    <lineage>
        <taxon>Bacteria</taxon>
        <taxon>Pseudomonadati</taxon>
        <taxon>Pseudomonadota</taxon>
        <taxon>Gammaproteobacteria</taxon>
        <taxon>Pseudomonadales</taxon>
        <taxon>Pseudomonadaceae</taxon>
        <taxon>Pseudomonas</taxon>
    </lineage>
</organism>
<evidence type="ECO:0008006" key="3">
    <source>
        <dbReference type="Google" id="ProtNLM"/>
    </source>
</evidence>
<name>A0A266N526_9PSED</name>
<reference evidence="1 2" key="1">
    <citation type="submission" date="2017-08" db="EMBL/GenBank/DDBJ databases">
        <title>Genomic and metabolic characterisation of spoilage-associated Pseudomonas species.</title>
        <authorList>
            <person name="Stanborough T."/>
            <person name="Fegan N."/>
            <person name="Powell S.M."/>
            <person name="Singh T."/>
            <person name="Tamplin M.L."/>
            <person name="Chandry P.S."/>
        </authorList>
    </citation>
    <scope>NUCLEOTIDE SEQUENCE [LARGE SCALE GENOMIC DNA]</scope>
    <source>
        <strain evidence="1 2">L1802</strain>
    </source>
</reference>
<proteinExistence type="predicted"/>
<evidence type="ECO:0000313" key="2">
    <source>
        <dbReference type="Proteomes" id="UP000215788"/>
    </source>
</evidence>
<sequence>MDLRFPLAGLGLSLVLLATGGCSPDDQHPLASLEERTAQFEQNLDTIKDQQLKDAVADLGGSLLLLERARLKLQDKPVETEYTTDDLALLNHYPSIQALTDTYINGLFVLRKNASSDYLTDLEPVFPFPINSASEFPFPHALEWQSVTLSNKQDVPFQPEWSETDPGIQLSPSSANLSNPDDLTVTYPYIDGVETENVQQPQPVMLHGKVEVIAPGKVVHFKLNGKDVGQTRTDGTISVTLLALGNNFAEVEIRNSAAPAKAVGDTELNPLIIQARDQSGQFLSRAGSINENAEQLAFYQQQLAEMLKQTAWSEAFERQLADEEKAFEQQHPNHYSKVYFNGNVDALDISVMDFSSATVTRKALDLPVRRLDKNMTSKEVQPLPLSVVVYDDQAPAYLKNANLDPEHFIKTVIITQSIDDASAATLEFSHPPTFNDELVGTLPDASDAPVTFFAEDDNGKRSEPLELPEEAFDVDPHTGVITYDLNLFPETPAYAIGSMPMYIAAVDKQTLSIEHLPTGLELKGNALIVDQKAFPSDAWRFYAKDDTGNYLKEVLAVSHSAEAEGPALFDVHYFYGQPTQLESYARTDLTPVEYGFEVKLDKVPDVSPPH</sequence>
<accession>A0A266N526</accession>
<gene>
    <name evidence="1" type="ORF">CJF39_20685</name>
</gene>
<evidence type="ECO:0000313" key="1">
    <source>
        <dbReference type="EMBL" id="OZY57604.1"/>
    </source>
</evidence>